<protein>
    <submittedName>
        <fullName evidence="1">Uncharacterized protein</fullName>
    </submittedName>
</protein>
<proteinExistence type="predicted"/>
<organism evidence="1">
    <name type="scientific">uncultured Craurococcus sp</name>
    <dbReference type="NCBI Taxonomy" id="1135998"/>
    <lineage>
        <taxon>Bacteria</taxon>
        <taxon>Pseudomonadati</taxon>
        <taxon>Pseudomonadota</taxon>
        <taxon>Alphaproteobacteria</taxon>
        <taxon>Acetobacterales</taxon>
        <taxon>Acetobacteraceae</taxon>
        <taxon>Craurococcus</taxon>
        <taxon>environmental samples</taxon>
    </lineage>
</organism>
<sequence>MPDDRAVIPAGCRHRLAWTGPARGRLWLALHLPLT</sequence>
<accession>A0A6J4HF10</accession>
<dbReference type="AlphaFoldDB" id="A0A6J4HF10"/>
<name>A0A6J4HF10_9PROT</name>
<dbReference type="Gene3D" id="2.60.120.10">
    <property type="entry name" value="Jelly Rolls"/>
    <property type="match status" value="1"/>
</dbReference>
<dbReference type="InterPro" id="IPR014710">
    <property type="entry name" value="RmlC-like_jellyroll"/>
</dbReference>
<reference evidence="1" key="1">
    <citation type="submission" date="2020-02" db="EMBL/GenBank/DDBJ databases">
        <authorList>
            <person name="Meier V. D."/>
        </authorList>
    </citation>
    <scope>NUCLEOTIDE SEQUENCE</scope>
    <source>
        <strain evidence="1">AVDCRST_MAG27</strain>
    </source>
</reference>
<gene>
    <name evidence="1" type="ORF">AVDCRST_MAG27-500</name>
</gene>
<evidence type="ECO:0000313" key="1">
    <source>
        <dbReference type="EMBL" id="CAA9221444.1"/>
    </source>
</evidence>
<dbReference type="EMBL" id="CADCTD010000012">
    <property type="protein sequence ID" value="CAA9221444.1"/>
    <property type="molecule type" value="Genomic_DNA"/>
</dbReference>